<organism evidence="2 3">
    <name type="scientific">Aotus nancymaae</name>
    <name type="common">Ma's night monkey</name>
    <dbReference type="NCBI Taxonomy" id="37293"/>
    <lineage>
        <taxon>Eukaryota</taxon>
        <taxon>Metazoa</taxon>
        <taxon>Chordata</taxon>
        <taxon>Craniata</taxon>
        <taxon>Vertebrata</taxon>
        <taxon>Euteleostomi</taxon>
        <taxon>Mammalia</taxon>
        <taxon>Eutheria</taxon>
        <taxon>Euarchontoglires</taxon>
        <taxon>Primates</taxon>
        <taxon>Haplorrhini</taxon>
        <taxon>Platyrrhini</taxon>
        <taxon>Aotidae</taxon>
        <taxon>Aotus</taxon>
    </lineage>
</organism>
<name>A0A2K5CKQ9_AOTNA</name>
<evidence type="ECO:0000259" key="1">
    <source>
        <dbReference type="SMART" id="SM01269"/>
    </source>
</evidence>
<gene>
    <name evidence="2" type="primary">DEGS2</name>
</gene>
<dbReference type="SMART" id="SM01269">
    <property type="entry name" value="Lipid_DES"/>
    <property type="match status" value="1"/>
</dbReference>
<feature type="domain" description="Sphingolipid delta4-desaturase N-terminal" evidence="1">
    <location>
        <begin position="5"/>
        <end position="33"/>
    </location>
</feature>
<dbReference type="Ensembl" id="ENSANAT00000027041.1">
    <property type="protein sequence ID" value="ENSANAP00000009249.1"/>
    <property type="gene ID" value="ENSANAG00000022624.1"/>
</dbReference>
<sequence>MGNSAGRSDFEWVYTDQPHTQRRKEILGAEDRARVLRPPAAALLVGEGALGFCVS</sequence>
<dbReference type="AlphaFoldDB" id="A0A2K5CKQ9"/>
<dbReference type="InterPro" id="IPR013866">
    <property type="entry name" value="Sphingolipid_d4-desaturase_N"/>
</dbReference>
<dbReference type="Pfam" id="PF08557">
    <property type="entry name" value="Lipid_DES"/>
    <property type="match status" value="1"/>
</dbReference>
<dbReference type="Proteomes" id="UP000233020">
    <property type="component" value="Unplaced"/>
</dbReference>
<reference evidence="2" key="2">
    <citation type="submission" date="2025-09" db="UniProtKB">
        <authorList>
            <consortium name="Ensembl"/>
        </authorList>
    </citation>
    <scope>IDENTIFICATION</scope>
</reference>
<reference evidence="2" key="1">
    <citation type="submission" date="2025-08" db="UniProtKB">
        <authorList>
            <consortium name="Ensembl"/>
        </authorList>
    </citation>
    <scope>IDENTIFICATION</scope>
</reference>
<keyword evidence="3" id="KW-1185">Reference proteome</keyword>
<accession>A0A2K5CKQ9</accession>
<dbReference type="GeneTree" id="ENSGT00390000013448"/>
<protein>
    <submittedName>
        <fullName evidence="2">Delta 4-desaturase, sphingolipid 2</fullName>
    </submittedName>
</protein>
<evidence type="ECO:0000313" key="3">
    <source>
        <dbReference type="Proteomes" id="UP000233020"/>
    </source>
</evidence>
<proteinExistence type="predicted"/>
<evidence type="ECO:0000313" key="2">
    <source>
        <dbReference type="Ensembl" id="ENSANAP00000009249.1"/>
    </source>
</evidence>